<protein>
    <submittedName>
        <fullName evidence="1">Uncharacterized protein</fullName>
    </submittedName>
</protein>
<comment type="caution">
    <text evidence="1">The sequence shown here is derived from an EMBL/GenBank/DDBJ whole genome shotgun (WGS) entry which is preliminary data.</text>
</comment>
<organism evidence="1 2">
    <name type="scientific">Dubosiella muris</name>
    <dbReference type="NCBI Taxonomy" id="3038133"/>
    <lineage>
        <taxon>Bacteria</taxon>
        <taxon>Bacillati</taxon>
        <taxon>Bacillota</taxon>
        <taxon>Erysipelotrichia</taxon>
        <taxon>Erysipelotrichales</taxon>
        <taxon>Erysipelotrichaceae</taxon>
        <taxon>Dubosiella</taxon>
    </lineage>
</organism>
<proteinExistence type="predicted"/>
<evidence type="ECO:0000313" key="1">
    <source>
        <dbReference type="EMBL" id="TGY65854.1"/>
    </source>
</evidence>
<dbReference type="EMBL" id="SRYG01000012">
    <property type="protein sequence ID" value="TGY65854.1"/>
    <property type="molecule type" value="Genomic_DNA"/>
</dbReference>
<name>A0AC61R7A4_9FIRM</name>
<sequence>MKTCGIIVEYNPLHAGHLHHLQQARQVSGCSVLVVVLSSYFTQRALPSLIEPYQKARLAIEHGADIVVELPAVYAAQSADRFARNAIDTLRNLHVDGVCFGSETNDIDELERQLAALNALEANPGTSWQKNIGARVGPNDILGMQYIRYARQAGITPLCIQRDDRFKSATKTRDDFFSGSQNEWMSEWFLPEQRWESYYPYLRTFLQMSAPAALSKLFLVNEGIEHRLIENAKKHADWNGFLNASISKTYTKARIQRTCLFLMLQITKEQMREHERLEGSILLACNETGRKYLNTIKKDCVLYSKFAQMPPFLKEVRLKTKALYESVMTHPVREELYVR</sequence>
<dbReference type="Proteomes" id="UP000308836">
    <property type="component" value="Unassembled WGS sequence"/>
</dbReference>
<accession>A0AC61R7A4</accession>
<keyword evidence="2" id="KW-1185">Reference proteome</keyword>
<gene>
    <name evidence="1" type="ORF">E5336_06790</name>
</gene>
<evidence type="ECO:0000313" key="2">
    <source>
        <dbReference type="Proteomes" id="UP000308836"/>
    </source>
</evidence>
<reference evidence="1" key="1">
    <citation type="submission" date="2019-04" db="EMBL/GenBank/DDBJ databases">
        <title>Microbes associate with the intestines of laboratory mice.</title>
        <authorList>
            <person name="Navarre W."/>
            <person name="Wong E."/>
            <person name="Huang K."/>
            <person name="Tropini C."/>
            <person name="Ng K."/>
            <person name="Yu B."/>
        </authorList>
    </citation>
    <scope>NUCLEOTIDE SEQUENCE</scope>
    <source>
        <strain evidence="1">NM09_H32</strain>
    </source>
</reference>